<name>A0A8S0Z3Z4_ARCPL</name>
<accession>A0A8S0Z3Z4</accession>
<proteinExistence type="predicted"/>
<organism evidence="2 3">
    <name type="scientific">Arctia plantaginis</name>
    <name type="common">Wood tiger moth</name>
    <name type="synonym">Phalaena plantaginis</name>
    <dbReference type="NCBI Taxonomy" id="874455"/>
    <lineage>
        <taxon>Eukaryota</taxon>
        <taxon>Metazoa</taxon>
        <taxon>Ecdysozoa</taxon>
        <taxon>Arthropoda</taxon>
        <taxon>Hexapoda</taxon>
        <taxon>Insecta</taxon>
        <taxon>Pterygota</taxon>
        <taxon>Neoptera</taxon>
        <taxon>Endopterygota</taxon>
        <taxon>Lepidoptera</taxon>
        <taxon>Glossata</taxon>
        <taxon>Ditrysia</taxon>
        <taxon>Noctuoidea</taxon>
        <taxon>Erebidae</taxon>
        <taxon>Arctiinae</taxon>
        <taxon>Arctia</taxon>
    </lineage>
</organism>
<keyword evidence="1" id="KW-0812">Transmembrane</keyword>
<gene>
    <name evidence="2" type="ORF">APLA_LOCUS3247</name>
</gene>
<protein>
    <submittedName>
        <fullName evidence="2">Uncharacterized protein</fullName>
    </submittedName>
</protein>
<dbReference type="AlphaFoldDB" id="A0A8S0Z3Z4"/>
<dbReference type="OrthoDB" id="7324300at2759"/>
<feature type="transmembrane region" description="Helical" evidence="1">
    <location>
        <begin position="12"/>
        <end position="30"/>
    </location>
</feature>
<comment type="caution">
    <text evidence="2">The sequence shown here is derived from an EMBL/GenBank/DDBJ whole genome shotgun (WGS) entry which is preliminary data.</text>
</comment>
<evidence type="ECO:0000313" key="3">
    <source>
        <dbReference type="Proteomes" id="UP000494106"/>
    </source>
</evidence>
<evidence type="ECO:0000256" key="1">
    <source>
        <dbReference type="SAM" id="Phobius"/>
    </source>
</evidence>
<keyword evidence="1" id="KW-1133">Transmembrane helix</keyword>
<keyword evidence="1" id="KW-0472">Membrane</keyword>
<evidence type="ECO:0000313" key="2">
    <source>
        <dbReference type="EMBL" id="CAB3227086.1"/>
    </source>
</evidence>
<sequence length="196" mass="22960">MLKDRHTDIMDLMRILILIIAMCMAVQVPTEKIKNLYAPRLERCVGSPELLYRFCCAIPPFFTQAVAKACGSMSKPFLMRKNVTGILRHMFDCSYWYCTLNKYDLLTSKGFVDLDKYFIHLDLWTHLNTAFSDHIIDAKVNCKESHRFHLPLNPCEFFRMNECVRNYLKVKCSHPFPTKGCLEQKKFFDACGDYFV</sequence>
<dbReference type="EMBL" id="CADEBC010000232">
    <property type="protein sequence ID" value="CAB3227086.1"/>
    <property type="molecule type" value="Genomic_DNA"/>
</dbReference>
<reference evidence="2 3" key="1">
    <citation type="submission" date="2020-04" db="EMBL/GenBank/DDBJ databases">
        <authorList>
            <person name="Wallbank WR R."/>
            <person name="Pardo Diaz C."/>
            <person name="Kozak K."/>
            <person name="Martin S."/>
            <person name="Jiggins C."/>
            <person name="Moest M."/>
            <person name="Warren A I."/>
            <person name="Byers J.R.P. K."/>
            <person name="Montejo-Kovacevich G."/>
            <person name="Yen C E."/>
        </authorList>
    </citation>
    <scope>NUCLEOTIDE SEQUENCE [LARGE SCALE GENOMIC DNA]</scope>
</reference>
<dbReference type="Proteomes" id="UP000494106">
    <property type="component" value="Unassembled WGS sequence"/>
</dbReference>
<keyword evidence="3" id="KW-1185">Reference proteome</keyword>